<proteinExistence type="predicted"/>
<name>A0A128A226_9ARCH</name>
<organism evidence="1 2">
    <name type="scientific">Nitrosotalea devaniterrae</name>
    <dbReference type="NCBI Taxonomy" id="1078905"/>
    <lineage>
        <taxon>Archaea</taxon>
        <taxon>Nitrososphaerota</taxon>
        <taxon>Nitrososphaeria</taxon>
        <taxon>Nitrosotaleales</taxon>
        <taxon>Nitrosotaleaceae</taxon>
        <taxon>Nitrosotalea</taxon>
    </lineage>
</organism>
<keyword evidence="2" id="KW-1185">Reference proteome</keyword>
<dbReference type="EMBL" id="LN890280">
    <property type="protein sequence ID" value="CUR51382.1"/>
    <property type="molecule type" value="Genomic_DNA"/>
</dbReference>
<dbReference type="KEGG" id="ndv:NDEV_0617"/>
<accession>A0A128A226</accession>
<sequence>MVHIGLNDGSEFRYLYTHIEAVLLDMAGQKQFVSGLQLHIPTLRGNQ</sequence>
<evidence type="ECO:0000313" key="2">
    <source>
        <dbReference type="Proteomes" id="UP000196239"/>
    </source>
</evidence>
<protein>
    <submittedName>
        <fullName evidence="1">Uncharacterized protein</fullName>
    </submittedName>
</protein>
<dbReference type="Proteomes" id="UP000196239">
    <property type="component" value="Chromosome 1"/>
</dbReference>
<reference evidence="2" key="1">
    <citation type="submission" date="2015-10" db="EMBL/GenBank/DDBJ databases">
        <authorList>
            <person name="Lehtovirta-Morley L.E."/>
            <person name="Vieille C."/>
        </authorList>
    </citation>
    <scope>NUCLEOTIDE SEQUENCE [LARGE SCALE GENOMIC DNA]</scope>
</reference>
<gene>
    <name evidence="1" type="ORF">NDEV_0617</name>
</gene>
<dbReference type="AlphaFoldDB" id="A0A128A226"/>
<evidence type="ECO:0000313" key="1">
    <source>
        <dbReference type="EMBL" id="CUR51382.1"/>
    </source>
</evidence>